<dbReference type="STRING" id="394193.SAMN04489732_11210"/>
<dbReference type="Pfam" id="PF10977">
    <property type="entry name" value="DUF2797"/>
    <property type="match status" value="1"/>
</dbReference>
<sequence>MYAYRIQSVTTLAALSDLFSGDLQTEERWLLLGVEWHSREPRLRVGKASLAQSQLVTADVVPNVARASARVCCGWYDVSKPDLHVTCDAWRPARTGQCEQCARREGFRSVHLATELSKDISHHVQRYLSQPHLLYIATFPGGTTKVGTVAAERVPARLDEQGPVAAAYVAEASDGFVVRRAEAELASALSLPKVVRTARKIAGLRESVKPNASRKILAELLDNSAALLQRTVEAAGAVHINPPRPWSVPASTAAAFDETPVQLATGQFSGRVAGLAGSLVISRPVAGKPARCIDVGALRGRPLLDRPEEVDVRQTLF</sequence>
<evidence type="ECO:0008006" key="3">
    <source>
        <dbReference type="Google" id="ProtNLM"/>
    </source>
</evidence>
<dbReference type="AlphaFoldDB" id="A0A1H8Y8G5"/>
<dbReference type="Proteomes" id="UP000198582">
    <property type="component" value="Unassembled WGS sequence"/>
</dbReference>
<dbReference type="InterPro" id="IPR021246">
    <property type="entry name" value="DUF2797"/>
</dbReference>
<reference evidence="2" key="1">
    <citation type="submission" date="2016-10" db="EMBL/GenBank/DDBJ databases">
        <authorList>
            <person name="Varghese N."/>
            <person name="Submissions S."/>
        </authorList>
    </citation>
    <scope>NUCLEOTIDE SEQUENCE [LARGE SCALE GENOMIC DNA]</scope>
    <source>
        <strain evidence="2">DSM 44993</strain>
    </source>
</reference>
<proteinExistence type="predicted"/>
<organism evidence="1 2">
    <name type="scientific">Amycolatopsis saalfeldensis</name>
    <dbReference type="NCBI Taxonomy" id="394193"/>
    <lineage>
        <taxon>Bacteria</taxon>
        <taxon>Bacillati</taxon>
        <taxon>Actinomycetota</taxon>
        <taxon>Actinomycetes</taxon>
        <taxon>Pseudonocardiales</taxon>
        <taxon>Pseudonocardiaceae</taxon>
        <taxon>Amycolatopsis</taxon>
    </lineage>
</organism>
<evidence type="ECO:0000313" key="2">
    <source>
        <dbReference type="Proteomes" id="UP000198582"/>
    </source>
</evidence>
<dbReference type="EMBL" id="FOEF01000012">
    <property type="protein sequence ID" value="SEP48356.1"/>
    <property type="molecule type" value="Genomic_DNA"/>
</dbReference>
<name>A0A1H8Y8G5_9PSEU</name>
<dbReference type="OrthoDB" id="4876946at2"/>
<evidence type="ECO:0000313" key="1">
    <source>
        <dbReference type="EMBL" id="SEP48356.1"/>
    </source>
</evidence>
<keyword evidence="2" id="KW-1185">Reference proteome</keyword>
<accession>A0A1H8Y8G5</accession>
<dbReference type="RefSeq" id="WP_091620654.1">
    <property type="nucleotide sequence ID" value="NZ_FOEF01000012.1"/>
</dbReference>
<protein>
    <recommendedName>
        <fullName evidence="3">DUF2797 domain-containing protein</fullName>
    </recommendedName>
</protein>
<gene>
    <name evidence="1" type="ORF">SAMN04489732_11210</name>
</gene>